<organism evidence="2 3">
    <name type="scientific">Pleurodeles waltl</name>
    <name type="common">Iberian ribbed newt</name>
    <dbReference type="NCBI Taxonomy" id="8319"/>
    <lineage>
        <taxon>Eukaryota</taxon>
        <taxon>Metazoa</taxon>
        <taxon>Chordata</taxon>
        <taxon>Craniata</taxon>
        <taxon>Vertebrata</taxon>
        <taxon>Euteleostomi</taxon>
        <taxon>Amphibia</taxon>
        <taxon>Batrachia</taxon>
        <taxon>Caudata</taxon>
        <taxon>Salamandroidea</taxon>
        <taxon>Salamandridae</taxon>
        <taxon>Pleurodelinae</taxon>
        <taxon>Pleurodeles</taxon>
    </lineage>
</organism>
<dbReference type="EMBL" id="JANPWB010000002">
    <property type="protein sequence ID" value="KAJ1207707.1"/>
    <property type="molecule type" value="Genomic_DNA"/>
</dbReference>
<feature type="region of interest" description="Disordered" evidence="1">
    <location>
        <begin position="1"/>
        <end position="43"/>
    </location>
</feature>
<protein>
    <submittedName>
        <fullName evidence="2">Uncharacterized protein</fullName>
    </submittedName>
</protein>
<reference evidence="2" key="1">
    <citation type="journal article" date="2022" name="bioRxiv">
        <title>Sequencing and chromosome-scale assembly of the giantPleurodeles waltlgenome.</title>
        <authorList>
            <person name="Brown T."/>
            <person name="Elewa A."/>
            <person name="Iarovenko S."/>
            <person name="Subramanian E."/>
            <person name="Araus A.J."/>
            <person name="Petzold A."/>
            <person name="Susuki M."/>
            <person name="Suzuki K.-i.T."/>
            <person name="Hayashi T."/>
            <person name="Toyoda A."/>
            <person name="Oliveira C."/>
            <person name="Osipova E."/>
            <person name="Leigh N.D."/>
            <person name="Simon A."/>
            <person name="Yun M.H."/>
        </authorList>
    </citation>
    <scope>NUCLEOTIDE SEQUENCE</scope>
    <source>
        <strain evidence="2">20211129_DDA</strain>
        <tissue evidence="2">Liver</tissue>
    </source>
</reference>
<dbReference type="Proteomes" id="UP001066276">
    <property type="component" value="Chromosome 1_2"/>
</dbReference>
<keyword evidence="3" id="KW-1185">Reference proteome</keyword>
<feature type="region of interest" description="Disordered" evidence="1">
    <location>
        <begin position="87"/>
        <end position="120"/>
    </location>
</feature>
<accession>A0AAV7W580</accession>
<proteinExistence type="predicted"/>
<feature type="compositionally biased region" description="Basic and acidic residues" evidence="1">
    <location>
        <begin position="109"/>
        <end position="120"/>
    </location>
</feature>
<evidence type="ECO:0000256" key="1">
    <source>
        <dbReference type="SAM" id="MobiDB-lite"/>
    </source>
</evidence>
<evidence type="ECO:0000313" key="3">
    <source>
        <dbReference type="Proteomes" id="UP001066276"/>
    </source>
</evidence>
<dbReference type="AlphaFoldDB" id="A0AAV7W580"/>
<evidence type="ECO:0000313" key="2">
    <source>
        <dbReference type="EMBL" id="KAJ1207707.1"/>
    </source>
</evidence>
<sequence>MRSGKNRLPIANKPQKKTTLKLPPALSKGTTVNNTIESEPFLPPRTVTSKLFPFLKDPMAALYIIPDDASALPSPIIPIKRSTALETSGVATAGADPRGVPRRPQRLTVSRERLRQMPGD</sequence>
<name>A0AAV7W580_PLEWA</name>
<comment type="caution">
    <text evidence="2">The sequence shown here is derived from an EMBL/GenBank/DDBJ whole genome shotgun (WGS) entry which is preliminary data.</text>
</comment>
<gene>
    <name evidence="2" type="ORF">NDU88_003097</name>
</gene>